<evidence type="ECO:0000313" key="2">
    <source>
        <dbReference type="Proteomes" id="UP001056120"/>
    </source>
</evidence>
<reference evidence="1 2" key="2">
    <citation type="journal article" date="2022" name="Mol. Ecol. Resour.">
        <title>The genomes of chicory, endive, great burdock and yacon provide insights into Asteraceae paleo-polyploidization history and plant inulin production.</title>
        <authorList>
            <person name="Fan W."/>
            <person name="Wang S."/>
            <person name="Wang H."/>
            <person name="Wang A."/>
            <person name="Jiang F."/>
            <person name="Liu H."/>
            <person name="Zhao H."/>
            <person name="Xu D."/>
            <person name="Zhang Y."/>
        </authorList>
    </citation>
    <scope>NUCLEOTIDE SEQUENCE [LARGE SCALE GENOMIC DNA]</scope>
    <source>
        <strain evidence="2">cv. Yunnan</strain>
        <tissue evidence="1">Leaves</tissue>
    </source>
</reference>
<organism evidence="1 2">
    <name type="scientific">Smallanthus sonchifolius</name>
    <dbReference type="NCBI Taxonomy" id="185202"/>
    <lineage>
        <taxon>Eukaryota</taxon>
        <taxon>Viridiplantae</taxon>
        <taxon>Streptophyta</taxon>
        <taxon>Embryophyta</taxon>
        <taxon>Tracheophyta</taxon>
        <taxon>Spermatophyta</taxon>
        <taxon>Magnoliopsida</taxon>
        <taxon>eudicotyledons</taxon>
        <taxon>Gunneridae</taxon>
        <taxon>Pentapetalae</taxon>
        <taxon>asterids</taxon>
        <taxon>campanulids</taxon>
        <taxon>Asterales</taxon>
        <taxon>Asteraceae</taxon>
        <taxon>Asteroideae</taxon>
        <taxon>Heliantheae alliance</taxon>
        <taxon>Millerieae</taxon>
        <taxon>Smallanthus</taxon>
    </lineage>
</organism>
<proteinExistence type="predicted"/>
<protein>
    <submittedName>
        <fullName evidence="1">Uncharacterized protein</fullName>
    </submittedName>
</protein>
<reference evidence="2" key="1">
    <citation type="journal article" date="2022" name="Mol. Ecol. Resour.">
        <title>The genomes of chicory, endive, great burdock and yacon provide insights into Asteraceae palaeo-polyploidization history and plant inulin production.</title>
        <authorList>
            <person name="Fan W."/>
            <person name="Wang S."/>
            <person name="Wang H."/>
            <person name="Wang A."/>
            <person name="Jiang F."/>
            <person name="Liu H."/>
            <person name="Zhao H."/>
            <person name="Xu D."/>
            <person name="Zhang Y."/>
        </authorList>
    </citation>
    <scope>NUCLEOTIDE SEQUENCE [LARGE SCALE GENOMIC DNA]</scope>
    <source>
        <strain evidence="2">cv. Yunnan</strain>
    </source>
</reference>
<accession>A0ACB9FZ94</accession>
<sequence>MILSYVDSLPTGNERGLFYALDLGGTNFRVLRTQLGGRDERVIATEFEQVSIPQDLMCGTSEPGKDIVACLNEAMGRQGLDMRVSSLVNDTVATLAGARYWDNDVMVAVILGTGTNACYVESVEAIPKLQGHKSSSGKTIINTEWGAFSNGLPLTEYDREMDADSINPGEQLFEKTISGMYLGEIVRRVLVKMAETGSLFGKHIPEKLQTPFALGTPNISSMQQDTSEDLEAVGSILYEATGVDSNLDVRKMVVEVCNTIAKRGGRLAGAGIVGILQKMEEDSEGVVFGKRMVVAMDGGLYEHYPQYKRYLKEAVAEILGPELSSHVVIEHSKDGSGIGAALLAATNSIFEH</sequence>
<comment type="caution">
    <text evidence="1">The sequence shown here is derived from an EMBL/GenBank/DDBJ whole genome shotgun (WGS) entry which is preliminary data.</text>
</comment>
<gene>
    <name evidence="1" type="ORF">L1987_46267</name>
</gene>
<dbReference type="Proteomes" id="UP001056120">
    <property type="component" value="Linkage Group LG15"/>
</dbReference>
<keyword evidence="2" id="KW-1185">Reference proteome</keyword>
<evidence type="ECO:0000313" key="1">
    <source>
        <dbReference type="EMBL" id="KAI3776482.1"/>
    </source>
</evidence>
<name>A0ACB9FZ94_9ASTR</name>
<dbReference type="EMBL" id="CM042032">
    <property type="protein sequence ID" value="KAI3776482.1"/>
    <property type="molecule type" value="Genomic_DNA"/>
</dbReference>